<gene>
    <name evidence="3" type="ORF">CDD82_2451</name>
</gene>
<dbReference type="InterPro" id="IPR010730">
    <property type="entry name" value="HET"/>
</dbReference>
<dbReference type="PANTHER" id="PTHR33112:SF16">
    <property type="entry name" value="HETEROKARYON INCOMPATIBILITY DOMAIN-CONTAINING PROTEIN"/>
    <property type="match status" value="1"/>
</dbReference>
<dbReference type="PANTHER" id="PTHR33112">
    <property type="entry name" value="DOMAIN PROTEIN, PUTATIVE-RELATED"/>
    <property type="match status" value="1"/>
</dbReference>
<reference evidence="3 4" key="1">
    <citation type="submission" date="2017-06" db="EMBL/GenBank/DDBJ databases">
        <title>Ant-infecting Ophiocordyceps genomes reveal a high diversity of potential behavioral manipulation genes and a possible major role for enterotoxins.</title>
        <authorList>
            <person name="De Bekker C."/>
            <person name="Evans H.C."/>
            <person name="Brachmann A."/>
            <person name="Hughes D.P."/>
        </authorList>
    </citation>
    <scope>NUCLEOTIDE SEQUENCE [LARGE SCALE GENOMIC DNA]</scope>
    <source>
        <strain evidence="3 4">1348a</strain>
    </source>
</reference>
<name>A0A2C5XXY3_9HYPO</name>
<feature type="domain" description="Heterokaryon incompatibility" evidence="2">
    <location>
        <begin position="129"/>
        <end position="268"/>
    </location>
</feature>
<dbReference type="Pfam" id="PF06985">
    <property type="entry name" value="HET"/>
    <property type="match status" value="1"/>
</dbReference>
<feature type="region of interest" description="Disordered" evidence="1">
    <location>
        <begin position="430"/>
        <end position="456"/>
    </location>
</feature>
<feature type="compositionally biased region" description="Basic residues" evidence="1">
    <location>
        <begin position="447"/>
        <end position="456"/>
    </location>
</feature>
<evidence type="ECO:0000313" key="4">
    <source>
        <dbReference type="Proteomes" id="UP000224854"/>
    </source>
</evidence>
<protein>
    <recommendedName>
        <fullName evidence="2">Heterokaryon incompatibility domain-containing protein</fullName>
    </recommendedName>
</protein>
<feature type="compositionally biased region" description="Basic and acidic residues" evidence="1">
    <location>
        <begin position="1"/>
        <end position="22"/>
    </location>
</feature>
<dbReference type="Proteomes" id="UP000224854">
    <property type="component" value="Unassembled WGS sequence"/>
</dbReference>
<accession>A0A2C5XXY3</accession>
<evidence type="ECO:0000256" key="1">
    <source>
        <dbReference type="SAM" id="MobiDB-lite"/>
    </source>
</evidence>
<organism evidence="3 4">
    <name type="scientific">Ophiocordyceps australis</name>
    <dbReference type="NCBI Taxonomy" id="1399860"/>
    <lineage>
        <taxon>Eukaryota</taxon>
        <taxon>Fungi</taxon>
        <taxon>Dikarya</taxon>
        <taxon>Ascomycota</taxon>
        <taxon>Pezizomycotina</taxon>
        <taxon>Sordariomycetes</taxon>
        <taxon>Hypocreomycetidae</taxon>
        <taxon>Hypocreales</taxon>
        <taxon>Ophiocordycipitaceae</taxon>
        <taxon>Ophiocordyceps</taxon>
    </lineage>
</organism>
<evidence type="ECO:0000313" key="3">
    <source>
        <dbReference type="EMBL" id="PHH59481.1"/>
    </source>
</evidence>
<evidence type="ECO:0000259" key="2">
    <source>
        <dbReference type="Pfam" id="PF06985"/>
    </source>
</evidence>
<sequence>MPASPRFDDGHHAHGPDRDHSHSNGHGRPKAPPPPPRPKRLSITERLRDTLNHVRRDSSVSAQRRASASSAPPKQSPIPRIRQWLDTCNADHARHCSGQGDDDIATWRPVYLVDAVDRCLVLAKPTDRYTALSYVWGADRADDGPDAASQLLTTNVDAFQLSLPDKSIPRTMLDAIWLSKKLGVRHIWIDRLCIVHDDPVDKADHVQHMAYVFANAYLTIVAAHGHVNTGLVALDPRRLPRSPRAASRDHDDLLSASRWNTRAWTMQERLYSRRAVFLFEDAVTWECHCDLWQASTASSVLRGKRTECSSRQSPAAHGFQHAPWPDMDEYARIVMDYSARKLTLVDDSLAALQGTMYVLSHIFDGGFVYAMPVMFLDIALLWRPQATIRRRAFSHPPFLPSWSWLGWWFDAIPVDLSLWRAACDYVDDASLSSPRAHSSRPQPSHSFRIRPRPAPP</sequence>
<feature type="compositionally biased region" description="Low complexity" evidence="1">
    <location>
        <begin position="59"/>
        <end position="79"/>
    </location>
</feature>
<feature type="compositionally biased region" description="Polar residues" evidence="1">
    <location>
        <begin position="430"/>
        <end position="445"/>
    </location>
</feature>
<proteinExistence type="predicted"/>
<feature type="compositionally biased region" description="Basic and acidic residues" evidence="1">
    <location>
        <begin position="42"/>
        <end position="58"/>
    </location>
</feature>
<dbReference type="AlphaFoldDB" id="A0A2C5XXY3"/>
<keyword evidence="4" id="KW-1185">Reference proteome</keyword>
<comment type="caution">
    <text evidence="3">The sequence shown here is derived from an EMBL/GenBank/DDBJ whole genome shotgun (WGS) entry which is preliminary data.</text>
</comment>
<feature type="region of interest" description="Disordered" evidence="1">
    <location>
        <begin position="1"/>
        <end position="80"/>
    </location>
</feature>
<dbReference type="EMBL" id="NJEU01001895">
    <property type="protein sequence ID" value="PHH59481.1"/>
    <property type="molecule type" value="Genomic_DNA"/>
</dbReference>
<dbReference type="OrthoDB" id="2975793at2759"/>